<sequence>MYIDGDIGRAGNSESTILGHPTAIMKWPVIPSIDTRARIFYGCERLGMGNSCGIQILLRIMESIGGVDAHQHQRIIDNVIRSSAQECFRPFSISLLRQYYHIGLRQEILRDNLTKAIGDIGKDLETLF</sequence>
<evidence type="ECO:0000313" key="2">
    <source>
        <dbReference type="Proteomes" id="UP000187283"/>
    </source>
</evidence>
<accession>A0A1R1XTT5</accession>
<proteinExistence type="predicted"/>
<name>A0A1R1XTT5_9FUNG</name>
<evidence type="ECO:0000313" key="1">
    <source>
        <dbReference type="EMBL" id="OMJ18041.1"/>
    </source>
</evidence>
<dbReference type="EMBL" id="LSSN01001858">
    <property type="protein sequence ID" value="OMJ18041.1"/>
    <property type="molecule type" value="Genomic_DNA"/>
</dbReference>
<dbReference type="AlphaFoldDB" id="A0A1R1XTT5"/>
<gene>
    <name evidence="1" type="ORF">AYI70_g5597</name>
</gene>
<organism evidence="1 2">
    <name type="scientific">Smittium culicis</name>
    <dbReference type="NCBI Taxonomy" id="133412"/>
    <lineage>
        <taxon>Eukaryota</taxon>
        <taxon>Fungi</taxon>
        <taxon>Fungi incertae sedis</taxon>
        <taxon>Zoopagomycota</taxon>
        <taxon>Kickxellomycotina</taxon>
        <taxon>Harpellomycetes</taxon>
        <taxon>Harpellales</taxon>
        <taxon>Legeriomycetaceae</taxon>
        <taxon>Smittium</taxon>
    </lineage>
</organism>
<dbReference type="STRING" id="133412.A0A1R1XTT5"/>
<dbReference type="OrthoDB" id="10374551at2759"/>
<keyword evidence="2" id="KW-1185">Reference proteome</keyword>
<comment type="caution">
    <text evidence="1">The sequence shown here is derived from an EMBL/GenBank/DDBJ whole genome shotgun (WGS) entry which is preliminary data.</text>
</comment>
<reference evidence="1 2" key="1">
    <citation type="submission" date="2017-01" db="EMBL/GenBank/DDBJ databases">
        <authorList>
            <person name="Mah S.A."/>
            <person name="Swanson W.J."/>
            <person name="Moy G.W."/>
            <person name="Vacquier V.D."/>
        </authorList>
    </citation>
    <scope>NUCLEOTIDE SEQUENCE [LARGE SCALE GENOMIC DNA]</scope>
    <source>
        <strain evidence="1 2">GSMNP</strain>
    </source>
</reference>
<protein>
    <submittedName>
        <fullName evidence="1">Uncharacterized protein</fullName>
    </submittedName>
</protein>
<dbReference type="Proteomes" id="UP000187283">
    <property type="component" value="Unassembled WGS sequence"/>
</dbReference>